<sequence>MVKSRGRAGGKEQKRGRIPKRKTQTQNKPRQQAASNKHSLPDSKGDEVKPRARSDEPHTATHATPVELSQTIDQAGVHTALSQHPNNGDLAHRSHPRRVAAPAPCPTEQKYTENAD</sequence>
<dbReference type="AlphaFoldDB" id="A0A0J6Y4H1"/>
<dbReference type="Proteomes" id="UP000054565">
    <property type="component" value="Unassembled WGS sequence"/>
</dbReference>
<organism evidence="2 3">
    <name type="scientific">Coccidioides immitis RMSCC 2394</name>
    <dbReference type="NCBI Taxonomy" id="404692"/>
    <lineage>
        <taxon>Eukaryota</taxon>
        <taxon>Fungi</taxon>
        <taxon>Dikarya</taxon>
        <taxon>Ascomycota</taxon>
        <taxon>Pezizomycotina</taxon>
        <taxon>Eurotiomycetes</taxon>
        <taxon>Eurotiomycetidae</taxon>
        <taxon>Onygenales</taxon>
        <taxon>Onygenaceae</taxon>
        <taxon>Coccidioides</taxon>
    </lineage>
</organism>
<accession>A0A0J6Y4H1</accession>
<feature type="region of interest" description="Disordered" evidence="1">
    <location>
        <begin position="1"/>
        <end position="116"/>
    </location>
</feature>
<feature type="compositionally biased region" description="Polar residues" evidence="1">
    <location>
        <begin position="24"/>
        <end position="38"/>
    </location>
</feature>
<dbReference type="EMBL" id="DS028094">
    <property type="protein sequence ID" value="KMP02630.1"/>
    <property type="molecule type" value="Genomic_DNA"/>
</dbReference>
<evidence type="ECO:0000313" key="2">
    <source>
        <dbReference type="EMBL" id="KMP02630.1"/>
    </source>
</evidence>
<proteinExistence type="predicted"/>
<protein>
    <submittedName>
        <fullName evidence="2">Uncharacterized protein</fullName>
    </submittedName>
</protein>
<evidence type="ECO:0000256" key="1">
    <source>
        <dbReference type="SAM" id="MobiDB-lite"/>
    </source>
</evidence>
<feature type="compositionally biased region" description="Basic and acidic residues" evidence="1">
    <location>
        <begin position="39"/>
        <end position="59"/>
    </location>
</feature>
<reference evidence="3" key="1">
    <citation type="journal article" date="2010" name="Genome Res.">
        <title>Population genomic sequencing of Coccidioides fungi reveals recent hybridization and transposon control.</title>
        <authorList>
            <person name="Neafsey D.E."/>
            <person name="Barker B.M."/>
            <person name="Sharpton T.J."/>
            <person name="Stajich J.E."/>
            <person name="Park D.J."/>
            <person name="Whiston E."/>
            <person name="Hung C.-Y."/>
            <person name="McMahan C."/>
            <person name="White J."/>
            <person name="Sykes S."/>
            <person name="Heiman D."/>
            <person name="Young S."/>
            <person name="Zeng Q."/>
            <person name="Abouelleil A."/>
            <person name="Aftuck L."/>
            <person name="Bessette D."/>
            <person name="Brown A."/>
            <person name="FitzGerald M."/>
            <person name="Lui A."/>
            <person name="Macdonald J.P."/>
            <person name="Priest M."/>
            <person name="Orbach M.J."/>
            <person name="Galgiani J.N."/>
            <person name="Kirkland T.N."/>
            <person name="Cole G.T."/>
            <person name="Birren B.W."/>
            <person name="Henn M.R."/>
            <person name="Taylor J.W."/>
            <person name="Rounsley S.D."/>
        </authorList>
    </citation>
    <scope>NUCLEOTIDE SEQUENCE [LARGE SCALE GENOMIC DNA]</scope>
    <source>
        <strain evidence="3">RMSCC 2394</strain>
    </source>
</reference>
<gene>
    <name evidence="2" type="ORF">CIRG_02322</name>
</gene>
<evidence type="ECO:0000313" key="3">
    <source>
        <dbReference type="Proteomes" id="UP000054565"/>
    </source>
</evidence>
<name>A0A0J6Y4H1_COCIT</name>